<organism evidence="2 3">
    <name type="scientific">Fodinibius halophilus</name>
    <dbReference type="NCBI Taxonomy" id="1736908"/>
    <lineage>
        <taxon>Bacteria</taxon>
        <taxon>Pseudomonadati</taxon>
        <taxon>Balneolota</taxon>
        <taxon>Balneolia</taxon>
        <taxon>Balneolales</taxon>
        <taxon>Balneolaceae</taxon>
        <taxon>Fodinibius</taxon>
    </lineage>
</organism>
<protein>
    <recommendedName>
        <fullName evidence="4">GlsB/YeaQ/YmgE family stress response membrane protein</fullName>
    </recommendedName>
</protein>
<feature type="transmembrane region" description="Helical" evidence="1">
    <location>
        <begin position="6"/>
        <end position="26"/>
    </location>
</feature>
<evidence type="ECO:0000313" key="3">
    <source>
        <dbReference type="Proteomes" id="UP000479132"/>
    </source>
</evidence>
<feature type="transmembrane region" description="Helical" evidence="1">
    <location>
        <begin position="61"/>
        <end position="78"/>
    </location>
</feature>
<keyword evidence="3" id="KW-1185">Reference proteome</keyword>
<dbReference type="RefSeq" id="WP_165266389.1">
    <property type="nucleotide sequence ID" value="NZ_JAALLS010000003.1"/>
</dbReference>
<evidence type="ECO:0008006" key="4">
    <source>
        <dbReference type="Google" id="ProtNLM"/>
    </source>
</evidence>
<comment type="caution">
    <text evidence="2">The sequence shown here is derived from an EMBL/GenBank/DDBJ whole genome shotgun (WGS) entry which is preliminary data.</text>
</comment>
<evidence type="ECO:0000313" key="2">
    <source>
        <dbReference type="EMBL" id="NGP87542.1"/>
    </source>
</evidence>
<accession>A0A6M1TB36</accession>
<keyword evidence="1" id="KW-0472">Membrane</keyword>
<dbReference type="Proteomes" id="UP000479132">
    <property type="component" value="Unassembled WGS sequence"/>
</dbReference>
<keyword evidence="1" id="KW-0812">Transmembrane</keyword>
<dbReference type="AlphaFoldDB" id="A0A6M1TB36"/>
<gene>
    <name evidence="2" type="ORF">G3569_04180</name>
</gene>
<name>A0A6M1TB36_9BACT</name>
<evidence type="ECO:0000256" key="1">
    <source>
        <dbReference type="SAM" id="Phobius"/>
    </source>
</evidence>
<keyword evidence="1" id="KW-1133">Transmembrane helix</keyword>
<dbReference type="EMBL" id="JAALLS010000003">
    <property type="protein sequence ID" value="NGP87542.1"/>
    <property type="molecule type" value="Genomic_DNA"/>
</dbReference>
<reference evidence="2 3" key="1">
    <citation type="submission" date="2020-02" db="EMBL/GenBank/DDBJ databases">
        <title>Aliifodinibius halophilus 2W32, complete genome.</title>
        <authorList>
            <person name="Li Y."/>
            <person name="Wu S."/>
        </authorList>
    </citation>
    <scope>NUCLEOTIDE SEQUENCE [LARGE SCALE GENOMIC DNA]</scope>
    <source>
        <strain evidence="2 3">2W32</strain>
    </source>
</reference>
<proteinExistence type="predicted"/>
<sequence>MEVLDGTTIFWLIALGMVVGALAKLAMWDTTIDMVPNLAAGVAGSLVMGGVTVSLQLPGGFLFAMLGSLSILFILNVFHQQSEEVH</sequence>
<feature type="transmembrane region" description="Helical" evidence="1">
    <location>
        <begin position="38"/>
        <end position="55"/>
    </location>
</feature>